<evidence type="ECO:0000313" key="3">
    <source>
        <dbReference type="EMBL" id="MCV2883692.1"/>
    </source>
</evidence>
<keyword evidence="1" id="KW-0175">Coiled coil</keyword>
<dbReference type="NCBIfam" id="TIGR02284">
    <property type="entry name" value="PA2169 family four-helix-bundle protein"/>
    <property type="match status" value="1"/>
</dbReference>
<evidence type="ECO:0000313" key="4">
    <source>
        <dbReference type="Proteomes" id="UP001652504"/>
    </source>
</evidence>
<name>A0ABT3A4T2_9ALTE</name>
<comment type="caution">
    <text evidence="3">The sequence shown here is derived from an EMBL/GenBank/DDBJ whole genome shotgun (WGS) entry which is preliminary data.</text>
</comment>
<proteinExistence type="predicted"/>
<keyword evidence="4" id="KW-1185">Reference proteome</keyword>
<dbReference type="RefSeq" id="WP_263710888.1">
    <property type="nucleotide sequence ID" value="NZ_JAOWKX010000001.1"/>
</dbReference>
<evidence type="ECO:0000259" key="2">
    <source>
        <dbReference type="Pfam" id="PF09537"/>
    </source>
</evidence>
<protein>
    <submittedName>
        <fullName evidence="3">PA2169 family four-helix-bundle protein</fullName>
    </submittedName>
</protein>
<dbReference type="Proteomes" id="UP001652504">
    <property type="component" value="Unassembled WGS sequence"/>
</dbReference>
<reference evidence="3 4" key="1">
    <citation type="submission" date="2022-10" db="EMBL/GenBank/DDBJ databases">
        <title>Aestuariibacter sp. AA17 isolated from Montipora capitata coral fragment.</title>
        <authorList>
            <person name="Emsley S.A."/>
            <person name="Pfannmuller K.M."/>
            <person name="Loughran R.M."/>
            <person name="Shlafstein M."/>
            <person name="Papke E."/>
            <person name="Saw J.H."/>
            <person name="Ushijima B."/>
            <person name="Videau P."/>
        </authorList>
    </citation>
    <scope>NUCLEOTIDE SEQUENCE [LARGE SCALE GENOMIC DNA]</scope>
    <source>
        <strain evidence="3 4">AA17</strain>
    </source>
</reference>
<feature type="domain" description="DUF2383" evidence="2">
    <location>
        <begin position="8"/>
        <end position="116"/>
    </location>
</feature>
<accession>A0ABT3A4T2</accession>
<dbReference type="InterPro" id="IPR012347">
    <property type="entry name" value="Ferritin-like"/>
</dbReference>
<organism evidence="3 4">
    <name type="scientific">Fluctibacter corallii</name>
    <dbReference type="NCBI Taxonomy" id="2984329"/>
    <lineage>
        <taxon>Bacteria</taxon>
        <taxon>Pseudomonadati</taxon>
        <taxon>Pseudomonadota</taxon>
        <taxon>Gammaproteobacteria</taxon>
        <taxon>Alteromonadales</taxon>
        <taxon>Alteromonadaceae</taxon>
        <taxon>Fluctibacter</taxon>
    </lineage>
</organism>
<dbReference type="Pfam" id="PF09537">
    <property type="entry name" value="DUF2383"/>
    <property type="match status" value="1"/>
</dbReference>
<dbReference type="EMBL" id="JAOWKX010000001">
    <property type="protein sequence ID" value="MCV2883692.1"/>
    <property type="molecule type" value="Genomic_DNA"/>
</dbReference>
<dbReference type="InterPro" id="IPR011971">
    <property type="entry name" value="CHP02284"/>
</dbReference>
<sequence length="148" mass="16973">MSNQVRQVEKVSDIIKVLRAGAEFYEDAKDEVKENRIEVFFDRMADQKRQAAESLQSFSIAEQGEMETGEAVSVNMRKLYTDIVSLISTNKTHTVISQLEEVEDKILEVIDEALEEDQPDTCARALRKLRAQMQENHDEMKALQKATH</sequence>
<dbReference type="Gene3D" id="1.20.1260.10">
    <property type="match status" value="1"/>
</dbReference>
<gene>
    <name evidence="3" type="ORF">OE749_03120</name>
</gene>
<dbReference type="InterPro" id="IPR019052">
    <property type="entry name" value="DUF2383"/>
</dbReference>
<evidence type="ECO:0000256" key="1">
    <source>
        <dbReference type="SAM" id="Coils"/>
    </source>
</evidence>
<feature type="coiled-coil region" evidence="1">
    <location>
        <begin position="96"/>
        <end position="146"/>
    </location>
</feature>